<evidence type="ECO:0000313" key="4">
    <source>
        <dbReference type="Proteomes" id="UP000024635"/>
    </source>
</evidence>
<keyword evidence="2" id="KW-0732">Signal</keyword>
<accession>A0A016SG09</accession>
<evidence type="ECO:0000313" key="3">
    <source>
        <dbReference type="EMBL" id="EYB89332.1"/>
    </source>
</evidence>
<feature type="signal peptide" evidence="2">
    <location>
        <begin position="1"/>
        <end position="17"/>
    </location>
</feature>
<name>A0A016SG09_9BILA</name>
<comment type="caution">
    <text evidence="3">The sequence shown here is derived from an EMBL/GenBank/DDBJ whole genome shotgun (WGS) entry which is preliminary data.</text>
</comment>
<organism evidence="3 4">
    <name type="scientific">Ancylostoma ceylanicum</name>
    <dbReference type="NCBI Taxonomy" id="53326"/>
    <lineage>
        <taxon>Eukaryota</taxon>
        <taxon>Metazoa</taxon>
        <taxon>Ecdysozoa</taxon>
        <taxon>Nematoda</taxon>
        <taxon>Chromadorea</taxon>
        <taxon>Rhabditida</taxon>
        <taxon>Rhabditina</taxon>
        <taxon>Rhabditomorpha</taxon>
        <taxon>Strongyloidea</taxon>
        <taxon>Ancylostomatidae</taxon>
        <taxon>Ancylostomatinae</taxon>
        <taxon>Ancylostoma</taxon>
    </lineage>
</organism>
<dbReference type="Proteomes" id="UP000024635">
    <property type="component" value="Unassembled WGS sequence"/>
</dbReference>
<dbReference type="AlphaFoldDB" id="A0A016SG09"/>
<reference evidence="4" key="1">
    <citation type="journal article" date="2015" name="Nat. Genet.">
        <title>The genome and transcriptome of the zoonotic hookworm Ancylostoma ceylanicum identify infection-specific gene families.</title>
        <authorList>
            <person name="Schwarz E.M."/>
            <person name="Hu Y."/>
            <person name="Antoshechkin I."/>
            <person name="Miller M.M."/>
            <person name="Sternberg P.W."/>
            <person name="Aroian R.V."/>
        </authorList>
    </citation>
    <scope>NUCLEOTIDE SEQUENCE</scope>
    <source>
        <strain evidence="4">HY135</strain>
    </source>
</reference>
<protein>
    <submittedName>
        <fullName evidence="3">Uncharacterized protein</fullName>
    </submittedName>
</protein>
<dbReference type="EMBL" id="JARK01001569">
    <property type="protein sequence ID" value="EYB89332.1"/>
    <property type="molecule type" value="Genomic_DNA"/>
</dbReference>
<feature type="compositionally biased region" description="Low complexity" evidence="1">
    <location>
        <begin position="60"/>
        <end position="71"/>
    </location>
</feature>
<feature type="region of interest" description="Disordered" evidence="1">
    <location>
        <begin position="19"/>
        <end position="71"/>
    </location>
</feature>
<evidence type="ECO:0000256" key="2">
    <source>
        <dbReference type="SAM" id="SignalP"/>
    </source>
</evidence>
<gene>
    <name evidence="3" type="primary">Acey_s0233.g3104</name>
    <name evidence="3" type="ORF">Y032_0233g3104</name>
</gene>
<proteinExistence type="predicted"/>
<sequence length="71" mass="7238">MLLTVVFITIAVLLAEAHHSQMPDQPQPPPGFSGSPFFGSGGNTERPFNGPSPLGGPGLTDGPPMGISGRP</sequence>
<feature type="chain" id="PRO_5001489391" evidence="2">
    <location>
        <begin position="18"/>
        <end position="71"/>
    </location>
</feature>
<keyword evidence="4" id="KW-1185">Reference proteome</keyword>
<evidence type="ECO:0000256" key="1">
    <source>
        <dbReference type="SAM" id="MobiDB-lite"/>
    </source>
</evidence>